<evidence type="ECO:0000259" key="3">
    <source>
        <dbReference type="Pfam" id="PF07716"/>
    </source>
</evidence>
<feature type="domain" description="BZIP" evidence="3">
    <location>
        <begin position="83"/>
        <end position="131"/>
    </location>
</feature>
<dbReference type="SUPFAM" id="SSF57959">
    <property type="entry name" value="Leucine zipper domain"/>
    <property type="match status" value="1"/>
</dbReference>
<dbReference type="AlphaFoldDB" id="A0AAV5SXM2"/>
<gene>
    <name evidence="4" type="ORF">PENTCL1PPCAC_10032</name>
</gene>
<organism evidence="4 5">
    <name type="scientific">Pristionchus entomophagus</name>
    <dbReference type="NCBI Taxonomy" id="358040"/>
    <lineage>
        <taxon>Eukaryota</taxon>
        <taxon>Metazoa</taxon>
        <taxon>Ecdysozoa</taxon>
        <taxon>Nematoda</taxon>
        <taxon>Chromadorea</taxon>
        <taxon>Rhabditida</taxon>
        <taxon>Rhabditina</taxon>
        <taxon>Diplogasteromorpha</taxon>
        <taxon>Diplogasteroidea</taxon>
        <taxon>Neodiplogasteridae</taxon>
        <taxon>Pristionchus</taxon>
    </lineage>
</organism>
<sequence>MFSEVKTEEEADWAEEETDRDGYMQYEKEPSPLPSSSRQIIAPPPVIRQSRKEAARALEQYAPQTKARGYKIMKEETKDDPFYKYQRARNNDAVRKFRTKTKEKQLERENELNFYKDKCGTYENEIKTLKRRLSKYEKI</sequence>
<protein>
    <recommendedName>
        <fullName evidence="3">BZIP domain-containing protein</fullName>
    </recommendedName>
</protein>
<feature type="coiled-coil region" evidence="1">
    <location>
        <begin position="112"/>
        <end position="139"/>
    </location>
</feature>
<dbReference type="InterPro" id="IPR046347">
    <property type="entry name" value="bZIP_sf"/>
</dbReference>
<dbReference type="GO" id="GO:0003700">
    <property type="term" value="F:DNA-binding transcription factor activity"/>
    <property type="evidence" value="ECO:0007669"/>
    <property type="project" value="InterPro"/>
</dbReference>
<keyword evidence="5" id="KW-1185">Reference proteome</keyword>
<feature type="compositionally biased region" description="Acidic residues" evidence="2">
    <location>
        <begin position="9"/>
        <end position="19"/>
    </location>
</feature>
<dbReference type="InterPro" id="IPR004827">
    <property type="entry name" value="bZIP"/>
</dbReference>
<dbReference type="EMBL" id="BTSX01000003">
    <property type="protein sequence ID" value="GMS87858.1"/>
    <property type="molecule type" value="Genomic_DNA"/>
</dbReference>
<proteinExistence type="predicted"/>
<feature type="compositionally biased region" description="Basic and acidic residues" evidence="2">
    <location>
        <begin position="20"/>
        <end position="30"/>
    </location>
</feature>
<dbReference type="Proteomes" id="UP001432027">
    <property type="component" value="Unassembled WGS sequence"/>
</dbReference>
<dbReference type="Gene3D" id="1.20.5.170">
    <property type="match status" value="1"/>
</dbReference>
<keyword evidence="1" id="KW-0175">Coiled coil</keyword>
<dbReference type="Pfam" id="PF07716">
    <property type="entry name" value="bZIP_2"/>
    <property type="match status" value="1"/>
</dbReference>
<feature type="region of interest" description="Disordered" evidence="2">
    <location>
        <begin position="1"/>
        <end position="42"/>
    </location>
</feature>
<accession>A0AAV5SXM2</accession>
<evidence type="ECO:0000313" key="4">
    <source>
        <dbReference type="EMBL" id="GMS87858.1"/>
    </source>
</evidence>
<name>A0AAV5SXM2_9BILA</name>
<evidence type="ECO:0000313" key="5">
    <source>
        <dbReference type="Proteomes" id="UP001432027"/>
    </source>
</evidence>
<comment type="caution">
    <text evidence="4">The sequence shown here is derived from an EMBL/GenBank/DDBJ whole genome shotgun (WGS) entry which is preliminary data.</text>
</comment>
<evidence type="ECO:0000256" key="2">
    <source>
        <dbReference type="SAM" id="MobiDB-lite"/>
    </source>
</evidence>
<reference evidence="4" key="1">
    <citation type="submission" date="2023-10" db="EMBL/GenBank/DDBJ databases">
        <title>Genome assembly of Pristionchus species.</title>
        <authorList>
            <person name="Yoshida K."/>
            <person name="Sommer R.J."/>
        </authorList>
    </citation>
    <scope>NUCLEOTIDE SEQUENCE</scope>
    <source>
        <strain evidence="4">RS0144</strain>
    </source>
</reference>
<evidence type="ECO:0000256" key="1">
    <source>
        <dbReference type="SAM" id="Coils"/>
    </source>
</evidence>